<evidence type="ECO:0000256" key="3">
    <source>
        <dbReference type="ARBA" id="ARBA00013274"/>
    </source>
</evidence>
<dbReference type="Proteomes" id="UP000186955">
    <property type="component" value="Unassembled WGS sequence"/>
</dbReference>
<dbReference type="InterPro" id="IPR002642">
    <property type="entry name" value="LysoPLipase_cat_dom"/>
</dbReference>
<keyword evidence="5 10" id="KW-0378">Hydrolase</keyword>
<dbReference type="EMBL" id="MNBE01000719">
    <property type="protein sequence ID" value="OKO94306.1"/>
    <property type="molecule type" value="Genomic_DNA"/>
</dbReference>
<dbReference type="Gene3D" id="3.90.1590.10">
    <property type="entry name" value="glutathione-dependent formaldehyde- activating enzyme (gfa)"/>
    <property type="match status" value="1"/>
</dbReference>
<feature type="domain" description="PLA2c" evidence="12">
    <location>
        <begin position="53"/>
        <end position="632"/>
    </location>
</feature>
<dbReference type="GO" id="GO:0005829">
    <property type="term" value="C:cytosol"/>
    <property type="evidence" value="ECO:0007669"/>
    <property type="project" value="TreeGrafter"/>
</dbReference>
<dbReference type="Gene3D" id="3.40.1090.10">
    <property type="entry name" value="Cytosolic phospholipase A2 catalytic domain"/>
    <property type="match status" value="1"/>
</dbReference>
<gene>
    <name evidence="13" type="ORF">PENSUB_11573</name>
</gene>
<evidence type="ECO:0000256" key="2">
    <source>
        <dbReference type="ARBA" id="ARBA00008780"/>
    </source>
</evidence>
<dbReference type="GO" id="GO:0005783">
    <property type="term" value="C:endoplasmic reticulum"/>
    <property type="evidence" value="ECO:0007669"/>
    <property type="project" value="TreeGrafter"/>
</dbReference>
<evidence type="ECO:0000256" key="7">
    <source>
        <dbReference type="ARBA" id="ARBA00023098"/>
    </source>
</evidence>
<keyword evidence="7 10" id="KW-0443">Lipid metabolism</keyword>
<proteinExistence type="inferred from homology"/>
<evidence type="ECO:0000256" key="6">
    <source>
        <dbReference type="ARBA" id="ARBA00022963"/>
    </source>
</evidence>
<dbReference type="GO" id="GO:0004622">
    <property type="term" value="F:phosphatidylcholine lysophospholipase activity"/>
    <property type="evidence" value="ECO:0007669"/>
    <property type="project" value="UniProtKB-EC"/>
</dbReference>
<evidence type="ECO:0000256" key="10">
    <source>
        <dbReference type="PROSITE-ProRule" id="PRU00555"/>
    </source>
</evidence>
<keyword evidence="6 10" id="KW-0442">Lipid degradation</keyword>
<dbReference type="PROSITE" id="PS51210">
    <property type="entry name" value="PLA2C"/>
    <property type="match status" value="1"/>
</dbReference>
<comment type="similarity">
    <text evidence="2 11">Belongs to the lysophospholipase family.</text>
</comment>
<dbReference type="SUPFAM" id="SSF51316">
    <property type="entry name" value="Mss4-like"/>
    <property type="match status" value="1"/>
</dbReference>
<feature type="signal peptide" evidence="11">
    <location>
        <begin position="1"/>
        <end position="19"/>
    </location>
</feature>
<evidence type="ECO:0000256" key="1">
    <source>
        <dbReference type="ARBA" id="ARBA00002169"/>
    </source>
</evidence>
<keyword evidence="4 11" id="KW-0732">Signal</keyword>
<sequence length="698" mass="76292">MLSWKIQLSLLFVVCFASGLTDFCKSSLDTPTGTLTFRALPNAPNGYTPEDVQCPSPNPSVRIATNISEDEMNWLQKRQDKRLKAMETFLTRMKIPNFNATQYFAKTQATSLPNIGISFSGGGYRALLNGAGAFAAFDERTSKSTAPGQLGGLLQSTTYISGLSGGSWLVGSIYTNNFTTVTALLNSNASGVWEFDQSILSGPTGDAGYFRQLRQTVDGKEEAGFSISITDYWYETTHLTLKILHMIGNVLSHMLPERLAIYVPTKGRGLSYQLVNASEGGPAYTWSSIASTREFLDGKLPMPIITALERAPSEQNLTLNSSIYEFNPWELGTWDPTTYGFMPLGVLGSNFTNGNLSKDDCISGFDNVGFIMGTSSSLFNQALLQINNTDIQRTLKSLTTSLLQNLNDSSNDVSVYEPNPFFGFNEASNRNAQAKALILVDGGEDLQNIPFYPLLQANRKVDIIFAIDSSADTPTRWPNGTSMVATYQRNSNSSKIANGTAFPSIPDQNTFINLGLNGGPVFFGCDPSNSTGKSPAPLIVYIPNNPYTYMSNISTLTLELNDTERDKLVLNGYNVATMGNSTAWGICIGCAIIVCHCARCRKISGEYTTTNLIVPEASFKLTSVSKWPFHIPGLSKSTSIFNAVLSDDKHGHICFCSHCGSVLYRESDMHGMRGLIFVPVGTLDDIDLVSDLRKEEWY</sequence>
<dbReference type="GO" id="GO:0016846">
    <property type="term" value="F:carbon-sulfur lyase activity"/>
    <property type="evidence" value="ECO:0007669"/>
    <property type="project" value="InterPro"/>
</dbReference>
<dbReference type="InterPro" id="IPR016035">
    <property type="entry name" value="Acyl_Trfase/lysoPLipase"/>
</dbReference>
<reference evidence="13 14" key="1">
    <citation type="submission" date="2016-10" db="EMBL/GenBank/DDBJ databases">
        <title>Genome sequence of the ascomycete fungus Penicillium subrubescens.</title>
        <authorList>
            <person name="De Vries R.P."/>
            <person name="Peng M."/>
            <person name="Dilokpimol A."/>
            <person name="Hilden K."/>
            <person name="Makela M.R."/>
            <person name="Grigoriev I."/>
            <person name="Riley R."/>
            <person name="Granchi Z."/>
        </authorList>
    </citation>
    <scope>NUCLEOTIDE SEQUENCE [LARGE SCALE GENOMIC DNA]</scope>
    <source>
        <strain evidence="13 14">CBS 132785</strain>
    </source>
</reference>
<dbReference type="AlphaFoldDB" id="A0A1Q5T296"/>
<dbReference type="Pfam" id="PF01735">
    <property type="entry name" value="PLA2_B"/>
    <property type="match status" value="2"/>
</dbReference>
<protein>
    <recommendedName>
        <fullName evidence="3 11">Lysophospholipase</fullName>
        <ecNumber evidence="3 11">3.1.1.5</ecNumber>
    </recommendedName>
</protein>
<evidence type="ECO:0000256" key="9">
    <source>
        <dbReference type="ARBA" id="ARBA00049531"/>
    </source>
</evidence>
<dbReference type="GO" id="GO:0004623">
    <property type="term" value="F:phospholipase A2 activity"/>
    <property type="evidence" value="ECO:0007669"/>
    <property type="project" value="TreeGrafter"/>
</dbReference>
<dbReference type="PANTHER" id="PTHR10728:SF33">
    <property type="entry name" value="LYSOPHOSPHOLIPASE 1-RELATED"/>
    <property type="match status" value="1"/>
</dbReference>
<keyword evidence="14" id="KW-1185">Reference proteome</keyword>
<comment type="caution">
    <text evidence="13">The sequence shown here is derived from an EMBL/GenBank/DDBJ whole genome shotgun (WGS) entry which is preliminary data.</text>
</comment>
<evidence type="ECO:0000256" key="8">
    <source>
        <dbReference type="ARBA" id="ARBA00023180"/>
    </source>
</evidence>
<dbReference type="EC" id="3.1.1.5" evidence="3 11"/>
<dbReference type="STRING" id="1316194.A0A1Q5T296"/>
<dbReference type="SUPFAM" id="SSF52151">
    <property type="entry name" value="FabD/lysophospholipase-like"/>
    <property type="match status" value="1"/>
</dbReference>
<name>A0A1Q5T296_9EURO</name>
<dbReference type="SMART" id="SM00022">
    <property type="entry name" value="PLAc"/>
    <property type="match status" value="1"/>
</dbReference>
<comment type="function">
    <text evidence="1">Catalyzes the release of fatty acids from lysophospholipids.</text>
</comment>
<keyword evidence="8" id="KW-0325">Glycoprotein</keyword>
<evidence type="ECO:0000256" key="11">
    <source>
        <dbReference type="RuleBase" id="RU362103"/>
    </source>
</evidence>
<feature type="chain" id="PRO_5011809736" description="Lysophospholipase" evidence="11">
    <location>
        <begin position="20"/>
        <end position="698"/>
    </location>
</feature>
<evidence type="ECO:0000259" key="12">
    <source>
        <dbReference type="PROSITE" id="PS51210"/>
    </source>
</evidence>
<organism evidence="13 14">
    <name type="scientific">Penicillium subrubescens</name>
    <dbReference type="NCBI Taxonomy" id="1316194"/>
    <lineage>
        <taxon>Eukaryota</taxon>
        <taxon>Fungi</taxon>
        <taxon>Dikarya</taxon>
        <taxon>Ascomycota</taxon>
        <taxon>Pezizomycotina</taxon>
        <taxon>Eurotiomycetes</taxon>
        <taxon>Eurotiomycetidae</taxon>
        <taxon>Eurotiales</taxon>
        <taxon>Aspergillaceae</taxon>
        <taxon>Penicillium</taxon>
    </lineage>
</organism>
<dbReference type="PANTHER" id="PTHR10728">
    <property type="entry name" value="CYTOSOLIC PHOSPHOLIPASE A2"/>
    <property type="match status" value="1"/>
</dbReference>
<evidence type="ECO:0000313" key="13">
    <source>
        <dbReference type="EMBL" id="OKO94306.1"/>
    </source>
</evidence>
<evidence type="ECO:0000313" key="14">
    <source>
        <dbReference type="Proteomes" id="UP000186955"/>
    </source>
</evidence>
<dbReference type="InterPro" id="IPR011057">
    <property type="entry name" value="Mss4-like_sf"/>
</dbReference>
<evidence type="ECO:0000256" key="4">
    <source>
        <dbReference type="ARBA" id="ARBA00022729"/>
    </source>
</evidence>
<accession>A0A1Q5T296</accession>
<comment type="catalytic activity">
    <reaction evidence="9 11">
        <text>a 1-acyl-sn-glycero-3-phosphocholine + H2O = sn-glycerol 3-phosphocholine + a fatty acid + H(+)</text>
        <dbReference type="Rhea" id="RHEA:15177"/>
        <dbReference type="ChEBI" id="CHEBI:15377"/>
        <dbReference type="ChEBI" id="CHEBI:15378"/>
        <dbReference type="ChEBI" id="CHEBI:16870"/>
        <dbReference type="ChEBI" id="CHEBI:28868"/>
        <dbReference type="ChEBI" id="CHEBI:58168"/>
        <dbReference type="EC" id="3.1.1.5"/>
    </reaction>
</comment>
<dbReference type="GO" id="GO:0046872">
    <property type="term" value="F:metal ion binding"/>
    <property type="evidence" value="ECO:0007669"/>
    <property type="project" value="UniProtKB-KW"/>
</dbReference>
<dbReference type="GO" id="GO:0046475">
    <property type="term" value="P:glycerophospholipid catabolic process"/>
    <property type="evidence" value="ECO:0007669"/>
    <property type="project" value="TreeGrafter"/>
</dbReference>
<evidence type="ECO:0000256" key="5">
    <source>
        <dbReference type="ARBA" id="ARBA00022801"/>
    </source>
</evidence>